<dbReference type="STRING" id="153721.MYP_746"/>
<dbReference type="GO" id="GO:0008932">
    <property type="term" value="F:lytic endotransglycosylase activity"/>
    <property type="evidence" value="ECO:0007669"/>
    <property type="project" value="UniProtKB-UniRule"/>
</dbReference>
<comment type="catalytic activity">
    <reaction evidence="7">
        <text>a peptidoglycan chain = a peptidoglycan chain with N-acetyl-1,6-anhydromuramyl-[peptide] at the reducing end + a peptidoglycan chain with N-acetylglucosamine at the non-reducing end.</text>
        <dbReference type="EC" id="4.2.2.29"/>
    </reaction>
</comment>
<name>A0A098LAP3_9BACT</name>
<dbReference type="InterPro" id="IPR003770">
    <property type="entry name" value="MLTG-like"/>
</dbReference>
<keyword evidence="9" id="KW-1185">Reference proteome</keyword>
<feature type="transmembrane region" description="Helical" evidence="7">
    <location>
        <begin position="20"/>
        <end position="39"/>
    </location>
</feature>
<evidence type="ECO:0000256" key="5">
    <source>
        <dbReference type="ARBA" id="ARBA00023239"/>
    </source>
</evidence>
<evidence type="ECO:0000256" key="6">
    <source>
        <dbReference type="ARBA" id="ARBA00023316"/>
    </source>
</evidence>
<dbReference type="GO" id="GO:0071555">
    <property type="term" value="P:cell wall organization"/>
    <property type="evidence" value="ECO:0007669"/>
    <property type="project" value="UniProtKB-KW"/>
</dbReference>
<dbReference type="HAMAP" id="MF_02065">
    <property type="entry name" value="MltG"/>
    <property type="match status" value="1"/>
</dbReference>
<dbReference type="AlphaFoldDB" id="A0A098LAP3"/>
<keyword evidence="2 7" id="KW-0812">Transmembrane</keyword>
<keyword evidence="5 7" id="KW-0456">Lyase</keyword>
<dbReference type="PANTHER" id="PTHR30518">
    <property type="entry name" value="ENDOLYTIC MUREIN TRANSGLYCOSYLASE"/>
    <property type="match status" value="1"/>
</dbReference>
<keyword evidence="4 7" id="KW-0472">Membrane</keyword>
<evidence type="ECO:0000256" key="7">
    <source>
        <dbReference type="HAMAP-Rule" id="MF_02065"/>
    </source>
</evidence>
<evidence type="ECO:0000256" key="4">
    <source>
        <dbReference type="ARBA" id="ARBA00023136"/>
    </source>
</evidence>
<comment type="caution">
    <text evidence="8">The sequence shown here is derived from an EMBL/GenBank/DDBJ whole genome shotgun (WGS) entry which is preliminary data.</text>
</comment>
<dbReference type="EC" id="4.2.2.29" evidence="7"/>
<evidence type="ECO:0000256" key="3">
    <source>
        <dbReference type="ARBA" id="ARBA00022989"/>
    </source>
</evidence>
<feature type="site" description="Important for catalytic activity" evidence="7">
    <location>
        <position position="229"/>
    </location>
</feature>
<protein>
    <recommendedName>
        <fullName evidence="7">Endolytic murein transglycosylase</fullName>
        <ecNumber evidence="7">4.2.2.29</ecNumber>
    </recommendedName>
    <alternativeName>
        <fullName evidence="7">Peptidoglycan lytic transglycosylase</fullName>
    </alternativeName>
    <alternativeName>
        <fullName evidence="7">Peptidoglycan polymerization terminase</fullName>
    </alternativeName>
</protein>
<keyword evidence="1 7" id="KW-1003">Cell membrane</keyword>
<dbReference type="eggNOG" id="COG1559">
    <property type="taxonomic scope" value="Bacteria"/>
</dbReference>
<dbReference type="Pfam" id="PF02618">
    <property type="entry name" value="YceG"/>
    <property type="match status" value="1"/>
</dbReference>
<dbReference type="EMBL" id="BBLT01000001">
    <property type="protein sequence ID" value="GAL83519.1"/>
    <property type="molecule type" value="Genomic_DNA"/>
</dbReference>
<comment type="subcellular location">
    <subcellularLocation>
        <location evidence="7">Cell membrane</location>
        <topology evidence="7">Single-pass membrane protein</topology>
    </subcellularLocation>
</comment>
<keyword evidence="6 7" id="KW-0961">Cell wall biogenesis/degradation</keyword>
<gene>
    <name evidence="7" type="primary">mltG</name>
    <name evidence="8" type="ORF">MYP_746</name>
</gene>
<dbReference type="GO" id="GO:0005886">
    <property type="term" value="C:plasma membrane"/>
    <property type="evidence" value="ECO:0007669"/>
    <property type="project" value="UniProtKB-SubCell"/>
</dbReference>
<comment type="function">
    <text evidence="7">Functions as a peptidoglycan terminase that cleaves nascent peptidoglycan strands endolytically to terminate their elongation.</text>
</comment>
<dbReference type="GO" id="GO:0009252">
    <property type="term" value="P:peptidoglycan biosynthetic process"/>
    <property type="evidence" value="ECO:0007669"/>
    <property type="project" value="UniProtKB-UniRule"/>
</dbReference>
<evidence type="ECO:0000313" key="8">
    <source>
        <dbReference type="EMBL" id="GAL83519.1"/>
    </source>
</evidence>
<keyword evidence="3 7" id="KW-1133">Transmembrane helix</keyword>
<organism evidence="8 9">
    <name type="scientific">Sporocytophaga myxococcoides</name>
    <dbReference type="NCBI Taxonomy" id="153721"/>
    <lineage>
        <taxon>Bacteria</taxon>
        <taxon>Pseudomonadati</taxon>
        <taxon>Bacteroidota</taxon>
        <taxon>Cytophagia</taxon>
        <taxon>Cytophagales</taxon>
        <taxon>Cytophagaceae</taxon>
        <taxon>Sporocytophaga</taxon>
    </lineage>
</organism>
<evidence type="ECO:0000256" key="2">
    <source>
        <dbReference type="ARBA" id="ARBA00022692"/>
    </source>
</evidence>
<dbReference type="Proteomes" id="UP000030185">
    <property type="component" value="Unassembled WGS sequence"/>
</dbReference>
<comment type="similarity">
    <text evidence="7">Belongs to the transglycosylase MltG family.</text>
</comment>
<dbReference type="NCBIfam" id="TIGR00247">
    <property type="entry name" value="endolytic transglycosylase MltG"/>
    <property type="match status" value="1"/>
</dbReference>
<dbReference type="OrthoDB" id="9814591at2"/>
<reference evidence="8 9" key="1">
    <citation type="submission" date="2014-09" db="EMBL/GenBank/DDBJ databases">
        <title>Sporocytophaga myxococcoides PG-01 genome sequencing.</title>
        <authorList>
            <person name="Liu L."/>
            <person name="Gao P.J."/>
            <person name="Chen G.J."/>
            <person name="Wang L.S."/>
        </authorList>
    </citation>
    <scope>NUCLEOTIDE SEQUENCE [LARGE SCALE GENOMIC DNA]</scope>
    <source>
        <strain evidence="8 9">PG-01</strain>
    </source>
</reference>
<sequence>MAKKKKIKRTYKAETPGMPIRWYAWGTLALAILALYYVFLFPNFKSRSEKFYYYLPGRASSHYLADLLNEENVLKSSLTFKLAATLFDVNADEGLYEFKKGWNNLQILFYLKGKPAKEAMTIDIPVIRSRKKLINLLAKEIGVEADSLKAALKDSLYLKELSGLDNEAFYSVFLPGELKVYKTCNSYQLIDFAYSRYEQFWNNWRAEKAEAAGLLPEEVVILSSIVYSESKLKEEMPMIAGLYINRLNNNMRLESDPTVVFAHNRFNIRRVFNKHKQVKSKYNTYRNKGLPPGPISTIPLYVIDSVLNFVPHRFIYFCAKDDMSGCHVFAETFEEHKKNAILYQKKLDSLRIK</sequence>
<dbReference type="RefSeq" id="WP_045458497.1">
    <property type="nucleotide sequence ID" value="NZ_BBLT01000001.1"/>
</dbReference>
<dbReference type="Gene3D" id="3.30.160.60">
    <property type="entry name" value="Classic Zinc Finger"/>
    <property type="match status" value="1"/>
</dbReference>
<evidence type="ECO:0000313" key="9">
    <source>
        <dbReference type="Proteomes" id="UP000030185"/>
    </source>
</evidence>
<dbReference type="PANTHER" id="PTHR30518:SF2">
    <property type="entry name" value="ENDOLYTIC MUREIN TRANSGLYCOSYLASE"/>
    <property type="match status" value="1"/>
</dbReference>
<proteinExistence type="inferred from homology"/>
<evidence type="ECO:0000256" key="1">
    <source>
        <dbReference type="ARBA" id="ARBA00022475"/>
    </source>
</evidence>
<accession>A0A098LAP3</accession>